<protein>
    <submittedName>
        <fullName evidence="2">Uncharacterized protein</fullName>
    </submittedName>
</protein>
<dbReference type="AlphaFoldDB" id="A0A6V8LR62"/>
<reference evidence="2 3" key="1">
    <citation type="submission" date="2020-04" db="EMBL/GenBank/DDBJ databases">
        <authorList>
            <consortium name="Desulfovibrio sp. FSS-1 genome sequencing consortium"/>
            <person name="Shimoshige H."/>
            <person name="Kobayashi H."/>
            <person name="Maekawa T."/>
        </authorList>
    </citation>
    <scope>NUCLEOTIDE SEQUENCE [LARGE SCALE GENOMIC DNA]</scope>
    <source>
        <strain evidence="2 3">SIID29052-01</strain>
    </source>
</reference>
<organism evidence="2 3">
    <name type="scientific">Fundidesulfovibrio magnetotacticus</name>
    <dbReference type="NCBI Taxonomy" id="2730080"/>
    <lineage>
        <taxon>Bacteria</taxon>
        <taxon>Pseudomonadati</taxon>
        <taxon>Thermodesulfobacteriota</taxon>
        <taxon>Desulfovibrionia</taxon>
        <taxon>Desulfovibrionales</taxon>
        <taxon>Desulfovibrionaceae</taxon>
        <taxon>Fundidesulfovibrio</taxon>
    </lineage>
</organism>
<keyword evidence="3" id="KW-1185">Reference proteome</keyword>
<dbReference type="EMBL" id="BLTE01000004">
    <property type="protein sequence ID" value="GFK93470.1"/>
    <property type="molecule type" value="Genomic_DNA"/>
</dbReference>
<dbReference type="Proteomes" id="UP000494245">
    <property type="component" value="Unassembled WGS sequence"/>
</dbReference>
<comment type="caution">
    <text evidence="2">The sequence shown here is derived from an EMBL/GenBank/DDBJ whole genome shotgun (WGS) entry which is preliminary data.</text>
</comment>
<sequence length="96" mass="9745">MAHFPDSAIRPASAVPRSPGLADQPSDRPPGRLPGHPVERPATEPSLDALVAGSAAQGRAAARQAALQSLPSQPGGSRAGLPDELSGRGRIINLVT</sequence>
<name>A0A6V8LR62_9BACT</name>
<evidence type="ECO:0000313" key="3">
    <source>
        <dbReference type="Proteomes" id="UP000494245"/>
    </source>
</evidence>
<accession>A0A6V8LR62</accession>
<feature type="region of interest" description="Disordered" evidence="1">
    <location>
        <begin position="62"/>
        <end position="96"/>
    </location>
</feature>
<feature type="region of interest" description="Disordered" evidence="1">
    <location>
        <begin position="1"/>
        <end position="43"/>
    </location>
</feature>
<evidence type="ECO:0000256" key="1">
    <source>
        <dbReference type="SAM" id="MobiDB-lite"/>
    </source>
</evidence>
<reference evidence="2 3" key="2">
    <citation type="submission" date="2020-05" db="EMBL/GenBank/DDBJ databases">
        <title>Draft genome sequence of Desulfovibrio sp. strainFSS-1.</title>
        <authorList>
            <person name="Shimoshige H."/>
            <person name="Kobayashi H."/>
            <person name="Maekawa T."/>
        </authorList>
    </citation>
    <scope>NUCLEOTIDE SEQUENCE [LARGE SCALE GENOMIC DNA]</scope>
    <source>
        <strain evidence="2 3">SIID29052-01</strain>
    </source>
</reference>
<proteinExistence type="predicted"/>
<gene>
    <name evidence="2" type="ORF">NNJEOMEG_01303</name>
</gene>
<evidence type="ECO:0000313" key="2">
    <source>
        <dbReference type="EMBL" id="GFK93470.1"/>
    </source>
</evidence>